<protein>
    <submittedName>
        <fullName evidence="2">Short-chain dehydrogenase</fullName>
    </submittedName>
</protein>
<keyword evidence="3" id="KW-1185">Reference proteome</keyword>
<dbReference type="PROSITE" id="PS00061">
    <property type="entry name" value="ADH_SHORT"/>
    <property type="match status" value="1"/>
</dbReference>
<dbReference type="CDD" id="cd05233">
    <property type="entry name" value="SDR_c"/>
    <property type="match status" value="1"/>
</dbReference>
<dbReference type="Proteomes" id="UP000215377">
    <property type="component" value="Unassembled WGS sequence"/>
</dbReference>
<evidence type="ECO:0000256" key="1">
    <source>
        <dbReference type="ARBA" id="ARBA00006484"/>
    </source>
</evidence>
<gene>
    <name evidence="2" type="ORF">ATO3_19080</name>
</gene>
<dbReference type="AlphaFoldDB" id="A0A225NEW6"/>
<dbReference type="EMBL" id="AQQR01000010">
    <property type="protein sequence ID" value="OWU70951.1"/>
    <property type="molecule type" value="Genomic_DNA"/>
</dbReference>
<sequence length="258" mass="27548">MTQRLTDRVAIVTGGSSGIGRAIVRKYAAEGAHVIVADITEEVVEGGPPVCDVVAEEGGSAVFVKTDVARADEVEAMVQAAVAHNGRLDILVNNAVLRAGKPLVETEEADWDRVMDVSLKGAYLCARAAVRQMMGQEIRNEVRGRLVHISSQHGHVSAPEDFAYGVSKAGIAYMTRQIASDYGPHQIVSNAVAPGKILTGKGGRAVEPRMIEYSEQRTPWPRLGTPDDVARAALFLASDEATYLTGHNLFVDGGWMAA</sequence>
<dbReference type="SUPFAM" id="SSF51735">
    <property type="entry name" value="NAD(P)-binding Rossmann-fold domains"/>
    <property type="match status" value="1"/>
</dbReference>
<evidence type="ECO:0000313" key="3">
    <source>
        <dbReference type="Proteomes" id="UP000215377"/>
    </source>
</evidence>
<reference evidence="2 3" key="1">
    <citation type="submission" date="2013-04" db="EMBL/GenBank/DDBJ databases">
        <title>Oceanicola sp. 22II1-22F33 Genome Sequencing.</title>
        <authorList>
            <person name="Lai Q."/>
            <person name="Li G."/>
            <person name="Shao Z."/>
        </authorList>
    </citation>
    <scope>NUCLEOTIDE SEQUENCE [LARGE SCALE GENOMIC DNA]</scope>
    <source>
        <strain evidence="2 3">22II1-22F33</strain>
    </source>
</reference>
<dbReference type="OrthoDB" id="9779623at2"/>
<dbReference type="Pfam" id="PF13561">
    <property type="entry name" value="adh_short_C2"/>
    <property type="match status" value="1"/>
</dbReference>
<name>A0A225NEW6_9RHOB</name>
<comment type="caution">
    <text evidence="2">The sequence shown here is derived from an EMBL/GenBank/DDBJ whole genome shotgun (WGS) entry which is preliminary data.</text>
</comment>
<comment type="similarity">
    <text evidence="1">Belongs to the short-chain dehydrogenases/reductases (SDR) family.</text>
</comment>
<dbReference type="NCBIfam" id="NF005559">
    <property type="entry name" value="PRK07231.1"/>
    <property type="match status" value="1"/>
</dbReference>
<evidence type="ECO:0000313" key="2">
    <source>
        <dbReference type="EMBL" id="OWU70951.1"/>
    </source>
</evidence>
<proteinExistence type="inferred from homology"/>
<dbReference type="GO" id="GO:0016616">
    <property type="term" value="F:oxidoreductase activity, acting on the CH-OH group of donors, NAD or NADP as acceptor"/>
    <property type="evidence" value="ECO:0007669"/>
    <property type="project" value="TreeGrafter"/>
</dbReference>
<organism evidence="2 3">
    <name type="scientific">Marinibacterium profundimaris</name>
    <dbReference type="NCBI Taxonomy" id="1679460"/>
    <lineage>
        <taxon>Bacteria</taxon>
        <taxon>Pseudomonadati</taxon>
        <taxon>Pseudomonadota</taxon>
        <taxon>Alphaproteobacteria</taxon>
        <taxon>Rhodobacterales</taxon>
        <taxon>Paracoccaceae</taxon>
        <taxon>Marinibacterium</taxon>
    </lineage>
</organism>
<dbReference type="InterPro" id="IPR020904">
    <property type="entry name" value="Sc_DH/Rdtase_CS"/>
</dbReference>
<dbReference type="FunFam" id="3.40.50.720:FF:000084">
    <property type="entry name" value="Short-chain dehydrogenase reductase"/>
    <property type="match status" value="1"/>
</dbReference>
<accession>A0A225NEW6</accession>
<dbReference type="InterPro" id="IPR036291">
    <property type="entry name" value="NAD(P)-bd_dom_sf"/>
</dbReference>
<dbReference type="InterPro" id="IPR002347">
    <property type="entry name" value="SDR_fam"/>
</dbReference>
<dbReference type="PRINTS" id="PR00080">
    <property type="entry name" value="SDRFAMILY"/>
</dbReference>
<dbReference type="RefSeq" id="WP_088651503.1">
    <property type="nucleotide sequence ID" value="NZ_AQQR01000010.1"/>
</dbReference>
<dbReference type="PRINTS" id="PR00081">
    <property type="entry name" value="GDHRDH"/>
</dbReference>
<dbReference type="Gene3D" id="3.40.50.720">
    <property type="entry name" value="NAD(P)-binding Rossmann-like Domain"/>
    <property type="match status" value="1"/>
</dbReference>
<dbReference type="PANTHER" id="PTHR42760">
    <property type="entry name" value="SHORT-CHAIN DEHYDROGENASES/REDUCTASES FAMILY MEMBER"/>
    <property type="match status" value="1"/>
</dbReference>